<dbReference type="PANTHER" id="PTHR28620">
    <property type="entry name" value="CENTROMERE PROTEIN V"/>
    <property type="match status" value="1"/>
</dbReference>
<evidence type="ECO:0000256" key="1">
    <source>
        <dbReference type="ARBA" id="ARBA00005495"/>
    </source>
</evidence>
<dbReference type="EMBL" id="CP159362">
    <property type="protein sequence ID" value="XCN68823.1"/>
    <property type="molecule type" value="Genomic_DNA"/>
</dbReference>
<feature type="domain" description="CENP-V/GFA" evidence="4">
    <location>
        <begin position="33"/>
        <end position="138"/>
    </location>
</feature>
<dbReference type="InterPro" id="IPR011057">
    <property type="entry name" value="Mss4-like_sf"/>
</dbReference>
<dbReference type="RefSeq" id="WP_235201040.1">
    <property type="nucleotide sequence ID" value="NZ_CP159362.1"/>
</dbReference>
<dbReference type="SUPFAM" id="SSF51316">
    <property type="entry name" value="Mss4-like"/>
    <property type="match status" value="1"/>
</dbReference>
<reference evidence="5" key="1">
    <citation type="journal article" date="2014" name="Genome Announc.">
        <title>Draft Genome Sequences of a Phylogenetically Diverse Suite of Pseudomonas syringae Strains from Multiple Source Populations.</title>
        <authorList>
            <person name="Baltrus D.A."/>
            <person name="Yourstone S."/>
            <person name="Lind A."/>
            <person name="Guilbaud C."/>
            <person name="Sands D.C."/>
            <person name="Jones C.D."/>
            <person name="Morris C.E."/>
            <person name="Dangl J.L."/>
        </authorList>
    </citation>
    <scope>NUCLEOTIDE SEQUENCE</scope>
    <source>
        <strain evidence="5">CC1417</strain>
    </source>
</reference>
<dbReference type="PROSITE" id="PS51891">
    <property type="entry name" value="CENP_V_GFA"/>
    <property type="match status" value="1"/>
</dbReference>
<dbReference type="InterPro" id="IPR052355">
    <property type="entry name" value="CENP-V-like"/>
</dbReference>
<sequence length="150" mass="16416">MNTKACLAEFQLGTRHKIGHGIDMQTNAKDGLLAGSCHCGNLRVLIPHLPAHAIKCNCSICLRLGAVWAQYEAGAVTFEGHPQNTSSYVWGQKTLRTIRCKNCGCVTHWEAILPEPGVGVGVNINNFDRELIGMTPVRHFDGADSWAYLE</sequence>
<dbReference type="AlphaFoldDB" id="A0AAU8LKV0"/>
<evidence type="ECO:0000259" key="4">
    <source>
        <dbReference type="PROSITE" id="PS51891"/>
    </source>
</evidence>
<dbReference type="InterPro" id="IPR006913">
    <property type="entry name" value="CENP-V/GFA"/>
</dbReference>
<reference evidence="5" key="2">
    <citation type="submission" date="2024-07" db="EMBL/GenBank/DDBJ databases">
        <title>A complete genome sequence for Pseudomonas syringae CC1417.</title>
        <authorList>
            <person name="Baltrus D.A."/>
        </authorList>
    </citation>
    <scope>NUCLEOTIDE SEQUENCE</scope>
    <source>
        <strain evidence="5">CC1417</strain>
    </source>
</reference>
<dbReference type="PANTHER" id="PTHR28620:SF1">
    <property type="entry name" value="CENP-V_GFA DOMAIN-CONTAINING PROTEIN"/>
    <property type="match status" value="1"/>
</dbReference>
<dbReference type="Gene3D" id="2.170.150.70">
    <property type="match status" value="1"/>
</dbReference>
<evidence type="ECO:0000313" key="5">
    <source>
        <dbReference type="EMBL" id="XCN68823.1"/>
    </source>
</evidence>
<keyword evidence="2" id="KW-0479">Metal-binding</keyword>
<keyword evidence="3" id="KW-0862">Zinc</keyword>
<dbReference type="GO" id="GO:0046872">
    <property type="term" value="F:metal ion binding"/>
    <property type="evidence" value="ECO:0007669"/>
    <property type="project" value="UniProtKB-KW"/>
</dbReference>
<protein>
    <submittedName>
        <fullName evidence="5">GFA family protein</fullName>
    </submittedName>
</protein>
<evidence type="ECO:0000256" key="3">
    <source>
        <dbReference type="ARBA" id="ARBA00022833"/>
    </source>
</evidence>
<dbReference type="Pfam" id="PF04828">
    <property type="entry name" value="GFA"/>
    <property type="match status" value="1"/>
</dbReference>
<organism evidence="5">
    <name type="scientific">Pseudomonas syringae CC1417</name>
    <dbReference type="NCBI Taxonomy" id="1357272"/>
    <lineage>
        <taxon>Bacteria</taxon>
        <taxon>Pseudomonadati</taxon>
        <taxon>Pseudomonadota</taxon>
        <taxon>Gammaproteobacteria</taxon>
        <taxon>Pseudomonadales</taxon>
        <taxon>Pseudomonadaceae</taxon>
        <taxon>Pseudomonas</taxon>
        <taxon>Pseudomonas syringae</taxon>
    </lineage>
</organism>
<name>A0AAU8LKV0_PSESX</name>
<proteinExistence type="inferred from homology"/>
<dbReference type="GO" id="GO:0016846">
    <property type="term" value="F:carbon-sulfur lyase activity"/>
    <property type="evidence" value="ECO:0007669"/>
    <property type="project" value="InterPro"/>
</dbReference>
<accession>A0AAU8LKV0</accession>
<comment type="similarity">
    <text evidence="1">Belongs to the Gfa family.</text>
</comment>
<evidence type="ECO:0000256" key="2">
    <source>
        <dbReference type="ARBA" id="ARBA00022723"/>
    </source>
</evidence>
<gene>
    <name evidence="5" type="ORF">N011_05865</name>
</gene>